<evidence type="ECO:0000256" key="1">
    <source>
        <dbReference type="ARBA" id="ARBA00010790"/>
    </source>
</evidence>
<dbReference type="PIRSF" id="PIRSF000137">
    <property type="entry name" value="Alcohol_oxidase"/>
    <property type="match status" value="1"/>
</dbReference>
<name>A0A6G1H5E5_9PEZI</name>
<dbReference type="InterPro" id="IPR012132">
    <property type="entry name" value="GMC_OxRdtase"/>
</dbReference>
<evidence type="ECO:0000256" key="5">
    <source>
        <dbReference type="SAM" id="SignalP"/>
    </source>
</evidence>
<evidence type="ECO:0000313" key="9">
    <source>
        <dbReference type="Proteomes" id="UP000800041"/>
    </source>
</evidence>
<dbReference type="OrthoDB" id="269227at2759"/>
<evidence type="ECO:0000256" key="3">
    <source>
        <dbReference type="PIRSR" id="PIRSR000137-2"/>
    </source>
</evidence>
<dbReference type="Gene3D" id="3.30.560.10">
    <property type="entry name" value="Glucose Oxidase, domain 3"/>
    <property type="match status" value="1"/>
</dbReference>
<dbReference type="GO" id="GO:0050660">
    <property type="term" value="F:flavin adenine dinucleotide binding"/>
    <property type="evidence" value="ECO:0007669"/>
    <property type="project" value="InterPro"/>
</dbReference>
<accession>A0A6G1H5E5</accession>
<dbReference type="PRINTS" id="PR00411">
    <property type="entry name" value="PNDRDTASEI"/>
</dbReference>
<evidence type="ECO:0000313" key="8">
    <source>
        <dbReference type="EMBL" id="KAF1988446.1"/>
    </source>
</evidence>
<evidence type="ECO:0000259" key="7">
    <source>
        <dbReference type="PROSITE" id="PS00624"/>
    </source>
</evidence>
<comment type="cofactor">
    <cofactor evidence="3">
        <name>FAD</name>
        <dbReference type="ChEBI" id="CHEBI:57692"/>
    </cofactor>
</comment>
<dbReference type="Gene3D" id="3.50.50.60">
    <property type="entry name" value="FAD/NAD(P)-binding domain"/>
    <property type="match status" value="1"/>
</dbReference>
<feature type="domain" description="Glucose-methanol-choline oxidoreductase N-terminal" evidence="7">
    <location>
        <begin position="305"/>
        <end position="319"/>
    </location>
</feature>
<protein>
    <submittedName>
        <fullName evidence="8">GMC oxidoreductase</fullName>
    </submittedName>
</protein>
<evidence type="ECO:0000256" key="2">
    <source>
        <dbReference type="PIRSR" id="PIRSR000137-1"/>
    </source>
</evidence>
<dbReference type="Pfam" id="PF00732">
    <property type="entry name" value="GMC_oxred_N"/>
    <property type="match status" value="1"/>
</dbReference>
<dbReference type="EMBL" id="ML977148">
    <property type="protein sequence ID" value="KAF1988446.1"/>
    <property type="molecule type" value="Genomic_DNA"/>
</dbReference>
<keyword evidence="5" id="KW-0732">Signal</keyword>
<dbReference type="GO" id="GO:0016614">
    <property type="term" value="F:oxidoreductase activity, acting on CH-OH group of donors"/>
    <property type="evidence" value="ECO:0007669"/>
    <property type="project" value="InterPro"/>
</dbReference>
<feature type="binding site" evidence="3">
    <location>
        <position position="264"/>
    </location>
    <ligand>
        <name>FAD</name>
        <dbReference type="ChEBI" id="CHEBI:57692"/>
    </ligand>
</feature>
<dbReference type="InterPro" id="IPR036188">
    <property type="entry name" value="FAD/NAD-bd_sf"/>
</dbReference>
<feature type="active site" description="Proton donor" evidence="2">
    <location>
        <position position="545"/>
    </location>
</feature>
<feature type="domain" description="Glucose-methanol-choline oxidoreductase N-terminal" evidence="6">
    <location>
        <begin position="118"/>
        <end position="141"/>
    </location>
</feature>
<dbReference type="Pfam" id="PF05199">
    <property type="entry name" value="GMC_oxred_C"/>
    <property type="match status" value="1"/>
</dbReference>
<dbReference type="PANTHER" id="PTHR11552:SF115">
    <property type="entry name" value="DEHYDROGENASE XPTC-RELATED"/>
    <property type="match status" value="1"/>
</dbReference>
<keyword evidence="9" id="KW-1185">Reference proteome</keyword>
<dbReference type="PROSITE" id="PS00624">
    <property type="entry name" value="GMC_OXRED_2"/>
    <property type="match status" value="1"/>
</dbReference>
<feature type="active site" description="Proton acceptor" evidence="2">
    <location>
        <position position="588"/>
    </location>
</feature>
<dbReference type="SUPFAM" id="SSF51905">
    <property type="entry name" value="FAD/NAD(P)-binding domain"/>
    <property type="match status" value="1"/>
</dbReference>
<reference evidence="8" key="1">
    <citation type="journal article" date="2020" name="Stud. Mycol.">
        <title>101 Dothideomycetes genomes: a test case for predicting lifestyles and emergence of pathogens.</title>
        <authorList>
            <person name="Haridas S."/>
            <person name="Albert R."/>
            <person name="Binder M."/>
            <person name="Bloem J."/>
            <person name="Labutti K."/>
            <person name="Salamov A."/>
            <person name="Andreopoulos B."/>
            <person name="Baker S."/>
            <person name="Barry K."/>
            <person name="Bills G."/>
            <person name="Bluhm B."/>
            <person name="Cannon C."/>
            <person name="Castanera R."/>
            <person name="Culley D."/>
            <person name="Daum C."/>
            <person name="Ezra D."/>
            <person name="Gonzalez J."/>
            <person name="Henrissat B."/>
            <person name="Kuo A."/>
            <person name="Liang C."/>
            <person name="Lipzen A."/>
            <person name="Lutzoni F."/>
            <person name="Magnuson J."/>
            <person name="Mondo S."/>
            <person name="Nolan M."/>
            <person name="Ohm R."/>
            <person name="Pangilinan J."/>
            <person name="Park H.-J."/>
            <person name="Ramirez L."/>
            <person name="Alfaro M."/>
            <person name="Sun H."/>
            <person name="Tritt A."/>
            <person name="Yoshinaga Y."/>
            <person name="Zwiers L.-H."/>
            <person name="Turgeon B."/>
            <person name="Goodwin S."/>
            <person name="Spatafora J."/>
            <person name="Crous P."/>
            <person name="Grigoriev I."/>
        </authorList>
    </citation>
    <scope>NUCLEOTIDE SEQUENCE</scope>
    <source>
        <strain evidence="8">CBS 113979</strain>
    </source>
</reference>
<dbReference type="InterPro" id="IPR000172">
    <property type="entry name" value="GMC_OxRdtase_N"/>
</dbReference>
<dbReference type="PANTHER" id="PTHR11552">
    <property type="entry name" value="GLUCOSE-METHANOL-CHOLINE GMC OXIDOREDUCTASE"/>
    <property type="match status" value="1"/>
</dbReference>
<evidence type="ECO:0000256" key="4">
    <source>
        <dbReference type="RuleBase" id="RU003968"/>
    </source>
</evidence>
<dbReference type="PROSITE" id="PS00623">
    <property type="entry name" value="GMC_OXRED_1"/>
    <property type="match status" value="1"/>
</dbReference>
<gene>
    <name evidence="8" type="ORF">K402DRAFT_411430</name>
</gene>
<dbReference type="SUPFAM" id="SSF54373">
    <property type="entry name" value="FAD-linked reductases, C-terminal domain"/>
    <property type="match status" value="1"/>
</dbReference>
<dbReference type="AlphaFoldDB" id="A0A6G1H5E5"/>
<keyword evidence="4" id="KW-0285">Flavoprotein</keyword>
<proteinExistence type="inferred from homology"/>
<feature type="binding site" evidence="3">
    <location>
        <begin position="544"/>
        <end position="545"/>
    </location>
    <ligand>
        <name>FAD</name>
        <dbReference type="ChEBI" id="CHEBI:57692"/>
    </ligand>
</feature>
<dbReference type="PROSITE" id="PS51257">
    <property type="entry name" value="PROKAR_LIPOPROTEIN"/>
    <property type="match status" value="1"/>
</dbReference>
<dbReference type="Proteomes" id="UP000800041">
    <property type="component" value="Unassembled WGS sequence"/>
</dbReference>
<evidence type="ECO:0000259" key="6">
    <source>
        <dbReference type="PROSITE" id="PS00623"/>
    </source>
</evidence>
<dbReference type="GO" id="GO:0044550">
    <property type="term" value="P:secondary metabolite biosynthetic process"/>
    <property type="evidence" value="ECO:0007669"/>
    <property type="project" value="TreeGrafter"/>
</dbReference>
<keyword evidence="3 4" id="KW-0274">FAD</keyword>
<sequence>MLIRIPSLVAIWTAWQAFSSCSVLASPIHHHSKRAELESTYDFVIVGGGTAGLVLANRLSEVSQYSVLILEAGQSPEVVSAYSTPGASQAVLGTTLDWAFVTPPQASLNNRTITYHRGRGVGGSSLINGLTYGRGSSSIYDLWARLGNDGWSWSDVLPLFKKSTSFDSLHVAPYQTSNSSAYSTDGPLKLSYPQYVYTASTAFIESLRAIAVPTVTELNLGNNIGAKQEPLTQDASQKRSTAYNAYYKPVRNRTNLFLAANAPVRQINFQKLNGSVTATGVVATDQWTGETFNVTARKEVILSAGTFQSPQILMLSGIGPQETLDQYGIPAYLINENVGQHMQDHTYFSVIAKSQPEQSAAQVYNRIDLLQAAEAEYTANMSGPMTTPIGPTYGFERIPEGTLETLDVTSKLGNRHSQAHIEYLWENIYYPTVLSDAIDQYPPNLNESFFSVTAALVAPASRGNVTLQTNSIQDGPTINVNYLADETDQKMALYAFRNLRKILAQPKLDAHTIGPDHGEVVPGAEIDDDKTLLAYIKSTLLPVWHPVGTCQMLPQEDGGVVDSRLKVHGVKGLRVVDASIMPVIPDQHMQGPVYMVAEKAADMIKEDYL</sequence>
<feature type="signal peptide" evidence="5">
    <location>
        <begin position="1"/>
        <end position="25"/>
    </location>
</feature>
<comment type="similarity">
    <text evidence="1 4">Belongs to the GMC oxidoreductase family.</text>
</comment>
<dbReference type="InterPro" id="IPR007867">
    <property type="entry name" value="GMC_OxRtase_C"/>
</dbReference>
<organism evidence="8 9">
    <name type="scientific">Aulographum hederae CBS 113979</name>
    <dbReference type="NCBI Taxonomy" id="1176131"/>
    <lineage>
        <taxon>Eukaryota</taxon>
        <taxon>Fungi</taxon>
        <taxon>Dikarya</taxon>
        <taxon>Ascomycota</taxon>
        <taxon>Pezizomycotina</taxon>
        <taxon>Dothideomycetes</taxon>
        <taxon>Pleosporomycetidae</taxon>
        <taxon>Aulographales</taxon>
        <taxon>Aulographaceae</taxon>
    </lineage>
</organism>
<feature type="chain" id="PRO_5026029587" evidence="5">
    <location>
        <begin position="26"/>
        <end position="609"/>
    </location>
</feature>